<protein>
    <submittedName>
        <fullName evidence="7">Efflux RND transporter periplasmic adaptor subunit</fullName>
    </submittedName>
</protein>
<dbReference type="InterPro" id="IPR050465">
    <property type="entry name" value="UPF0194_transport"/>
</dbReference>
<dbReference type="InterPro" id="IPR058637">
    <property type="entry name" value="YknX-like_C"/>
</dbReference>
<dbReference type="Gene3D" id="2.40.420.20">
    <property type="match status" value="1"/>
</dbReference>
<evidence type="ECO:0000313" key="7">
    <source>
        <dbReference type="EMBL" id="NYS49475.1"/>
    </source>
</evidence>
<dbReference type="Proteomes" id="UP000563349">
    <property type="component" value="Unassembled WGS sequence"/>
</dbReference>
<feature type="domain" description="YknX-like beta-barrel" evidence="6">
    <location>
        <begin position="234"/>
        <end position="320"/>
    </location>
</feature>
<reference evidence="7 8" key="1">
    <citation type="submission" date="2020-07" db="EMBL/GenBank/DDBJ databases">
        <title>MOT database genomes.</title>
        <authorList>
            <person name="Joseph S."/>
            <person name="Aduse-Opoku J."/>
            <person name="Hashim A."/>
            <person name="Wade W."/>
            <person name="Curtis M."/>
        </authorList>
    </citation>
    <scope>NUCLEOTIDE SEQUENCE [LARGE SCALE GENOMIC DNA]</scope>
    <source>
        <strain evidence="7 8">CCW311</strain>
    </source>
</reference>
<evidence type="ECO:0000256" key="3">
    <source>
        <dbReference type="SAM" id="MobiDB-lite"/>
    </source>
</evidence>
<dbReference type="Pfam" id="PF25989">
    <property type="entry name" value="YknX_C"/>
    <property type="match status" value="1"/>
</dbReference>
<dbReference type="RefSeq" id="WP_179924045.1">
    <property type="nucleotide sequence ID" value="NZ_CP128228.1"/>
</dbReference>
<keyword evidence="2" id="KW-0175">Coiled coil</keyword>
<accession>A0A7Z0RQZ7</accession>
<organism evidence="7 8">
    <name type="scientific">Streptococcus danieliae</name>
    <dbReference type="NCBI Taxonomy" id="747656"/>
    <lineage>
        <taxon>Bacteria</taxon>
        <taxon>Bacillati</taxon>
        <taxon>Bacillota</taxon>
        <taxon>Bacilli</taxon>
        <taxon>Lactobacillales</taxon>
        <taxon>Streptococcaceae</taxon>
        <taxon>Streptococcus</taxon>
    </lineage>
</organism>
<dbReference type="EMBL" id="JACBYG010000065">
    <property type="protein sequence ID" value="NYS49475.1"/>
    <property type="molecule type" value="Genomic_DNA"/>
</dbReference>
<comment type="subcellular location">
    <subcellularLocation>
        <location evidence="1">Cell envelope</location>
    </subcellularLocation>
</comment>
<dbReference type="GO" id="GO:0030313">
    <property type="term" value="C:cell envelope"/>
    <property type="evidence" value="ECO:0007669"/>
    <property type="project" value="UniProtKB-SubCell"/>
</dbReference>
<dbReference type="InterPro" id="IPR058639">
    <property type="entry name" value="BSH_YknX-like"/>
</dbReference>
<feature type="compositionally biased region" description="Basic and acidic residues" evidence="3">
    <location>
        <begin position="385"/>
        <end position="400"/>
    </location>
</feature>
<evidence type="ECO:0000313" key="8">
    <source>
        <dbReference type="Proteomes" id="UP000563349"/>
    </source>
</evidence>
<dbReference type="Pfam" id="PF25984">
    <property type="entry name" value="BSH_YknX"/>
    <property type="match status" value="1"/>
</dbReference>
<evidence type="ECO:0000259" key="5">
    <source>
        <dbReference type="Pfam" id="PF25989"/>
    </source>
</evidence>
<name>A0A7Z0RQZ7_9STRE</name>
<dbReference type="PANTHER" id="PTHR32347">
    <property type="entry name" value="EFFLUX SYSTEM COMPONENT YKNX-RELATED"/>
    <property type="match status" value="1"/>
</dbReference>
<dbReference type="Gene3D" id="2.40.30.170">
    <property type="match status" value="1"/>
</dbReference>
<gene>
    <name evidence="7" type="ORF">HZY93_05780</name>
</gene>
<evidence type="ECO:0000256" key="2">
    <source>
        <dbReference type="ARBA" id="ARBA00023054"/>
    </source>
</evidence>
<feature type="region of interest" description="Disordered" evidence="3">
    <location>
        <begin position="374"/>
        <end position="400"/>
    </location>
</feature>
<comment type="caution">
    <text evidence="7">The sequence shown here is derived from an EMBL/GenBank/DDBJ whole genome shotgun (WGS) entry which is preliminary data.</text>
</comment>
<feature type="domain" description="YknX-like barrel-sandwich hybrid" evidence="4">
    <location>
        <begin position="74"/>
        <end position="229"/>
    </location>
</feature>
<keyword evidence="8" id="KW-1185">Reference proteome</keyword>
<dbReference type="InterPro" id="IPR058636">
    <property type="entry name" value="Beta-barrel_YknX"/>
</dbReference>
<sequence length="400" mass="41973">MKKFSFDKGNLSKGKIAIGAGAAALILGVGGMLLNSFSSDVEQTSSGYQIAKVKSGNVASNTLLTGQVAANRDQYVYLDASKGDLQDVLVNVGDYVGVGTPLVQYQSQNAQLDYDIAQRAVNKVDRQIYTAEVYGIEAASGSAVTAAGADADGSGYGYSAATGAAQQNAQNSLYDLYDSRADAVAGLEKAGNTLNATTVYSSIEGTVVEVNRDVAKSATGAGQVLVHIVSEDGLQVKGDVTEYTLPNIAKGQKVKITSKVFPGKTWEGEFSYISNYPKNGGESTGAAAATADSGAKYPYNVSINSDASELKQGFNVSMEVQNEGKQTVVPITALVTEDEKHFVWVVDQKRKAKKVQVTIGSADAENQAITAGLKEGEQVITNPDDQIKQGQEVDKDGESN</sequence>
<proteinExistence type="predicted"/>
<dbReference type="PANTHER" id="PTHR32347:SF14">
    <property type="entry name" value="EFFLUX SYSTEM COMPONENT YKNX-RELATED"/>
    <property type="match status" value="1"/>
</dbReference>
<feature type="domain" description="YknX-like C-terminal permuted SH3-like" evidence="5">
    <location>
        <begin position="327"/>
        <end position="394"/>
    </location>
</feature>
<dbReference type="AlphaFoldDB" id="A0A7Z0RQZ7"/>
<evidence type="ECO:0000259" key="6">
    <source>
        <dbReference type="Pfam" id="PF25990"/>
    </source>
</evidence>
<evidence type="ECO:0000259" key="4">
    <source>
        <dbReference type="Pfam" id="PF25984"/>
    </source>
</evidence>
<evidence type="ECO:0000256" key="1">
    <source>
        <dbReference type="ARBA" id="ARBA00004196"/>
    </source>
</evidence>
<dbReference type="Pfam" id="PF25990">
    <property type="entry name" value="Beta-barrel_YknX"/>
    <property type="match status" value="1"/>
</dbReference>